<dbReference type="EMBL" id="REGN01002748">
    <property type="protein sequence ID" value="RNA26370.1"/>
    <property type="molecule type" value="Genomic_DNA"/>
</dbReference>
<sequence length="137" mass="16203">MQSTIVKAIKLSKPDVESFTSVAKASLRLSPPEIPFRFKSGAPITNIIFNFLLQKIETTKRFQYANILFHPTFDFLIRIKRKLYEFLSEKNQLKKSFEIDTKEKFTFILSDNFSILILWNLFPYPFLWTCFTIFMAL</sequence>
<evidence type="ECO:0000256" key="1">
    <source>
        <dbReference type="SAM" id="Phobius"/>
    </source>
</evidence>
<evidence type="ECO:0000313" key="2">
    <source>
        <dbReference type="EMBL" id="RNA26370.1"/>
    </source>
</evidence>
<evidence type="ECO:0000313" key="3">
    <source>
        <dbReference type="Proteomes" id="UP000276133"/>
    </source>
</evidence>
<keyword evidence="1" id="KW-0812">Transmembrane</keyword>
<accession>A0A3M7RSH1</accession>
<keyword evidence="1" id="KW-1133">Transmembrane helix</keyword>
<name>A0A3M7RSH1_BRAPC</name>
<reference evidence="2 3" key="1">
    <citation type="journal article" date="2018" name="Sci. Rep.">
        <title>Genomic signatures of local adaptation to the degree of environmental predictability in rotifers.</title>
        <authorList>
            <person name="Franch-Gras L."/>
            <person name="Hahn C."/>
            <person name="Garcia-Roger E.M."/>
            <person name="Carmona M.J."/>
            <person name="Serra M."/>
            <person name="Gomez A."/>
        </authorList>
    </citation>
    <scope>NUCLEOTIDE SEQUENCE [LARGE SCALE GENOMIC DNA]</scope>
    <source>
        <strain evidence="2">HYR1</strain>
    </source>
</reference>
<keyword evidence="1" id="KW-0472">Membrane</keyword>
<dbReference type="Proteomes" id="UP000276133">
    <property type="component" value="Unassembled WGS sequence"/>
</dbReference>
<comment type="caution">
    <text evidence="2">The sequence shown here is derived from an EMBL/GenBank/DDBJ whole genome shotgun (WGS) entry which is preliminary data.</text>
</comment>
<feature type="transmembrane region" description="Helical" evidence="1">
    <location>
        <begin position="113"/>
        <end position="136"/>
    </location>
</feature>
<keyword evidence="3" id="KW-1185">Reference proteome</keyword>
<gene>
    <name evidence="2" type="ORF">BpHYR1_011666</name>
</gene>
<protein>
    <submittedName>
        <fullName evidence="2">Uncharacterized protein</fullName>
    </submittedName>
</protein>
<organism evidence="2 3">
    <name type="scientific">Brachionus plicatilis</name>
    <name type="common">Marine rotifer</name>
    <name type="synonym">Brachionus muelleri</name>
    <dbReference type="NCBI Taxonomy" id="10195"/>
    <lineage>
        <taxon>Eukaryota</taxon>
        <taxon>Metazoa</taxon>
        <taxon>Spiralia</taxon>
        <taxon>Gnathifera</taxon>
        <taxon>Rotifera</taxon>
        <taxon>Eurotatoria</taxon>
        <taxon>Monogononta</taxon>
        <taxon>Pseudotrocha</taxon>
        <taxon>Ploima</taxon>
        <taxon>Brachionidae</taxon>
        <taxon>Brachionus</taxon>
    </lineage>
</organism>
<proteinExistence type="predicted"/>
<dbReference type="AlphaFoldDB" id="A0A3M7RSH1"/>